<evidence type="ECO:0000313" key="15">
    <source>
        <dbReference type="EMBL" id="SKB60179.1"/>
    </source>
</evidence>
<evidence type="ECO:0000256" key="13">
    <source>
        <dbReference type="PIRSR" id="PIRSR025648-1"/>
    </source>
</evidence>
<evidence type="ECO:0000256" key="5">
    <source>
        <dbReference type="ARBA" id="ARBA00021654"/>
    </source>
</evidence>
<protein>
    <recommendedName>
        <fullName evidence="5 12">Meso-diaminopimelate D-dehydrogenase</fullName>
        <shortName evidence="12">DAPDH</shortName>
        <shortName evidence="12">Meso-DAP dehydrogenase</shortName>
        <ecNumber evidence="4 12">1.4.1.16</ecNumber>
    </recommendedName>
</protein>
<dbReference type="GO" id="GO:0000166">
    <property type="term" value="F:nucleotide binding"/>
    <property type="evidence" value="ECO:0007669"/>
    <property type="project" value="UniProtKB-KW"/>
</dbReference>
<keyword evidence="7 12" id="KW-0521">NADP</keyword>
<evidence type="ECO:0000256" key="11">
    <source>
        <dbReference type="ARBA" id="ARBA00052023"/>
    </source>
</evidence>
<dbReference type="EMBL" id="FUZF01000004">
    <property type="protein sequence ID" value="SKB60179.1"/>
    <property type="molecule type" value="Genomic_DNA"/>
</dbReference>
<feature type="binding site" evidence="13">
    <location>
        <begin position="20"/>
        <end position="23"/>
    </location>
    <ligand>
        <name>NADP(+)</name>
        <dbReference type="ChEBI" id="CHEBI:58349"/>
    </ligand>
</feature>
<dbReference type="GO" id="GO:0019877">
    <property type="term" value="P:diaminopimelate biosynthetic process"/>
    <property type="evidence" value="ECO:0007669"/>
    <property type="project" value="UniProtKB-UniRule"/>
</dbReference>
<feature type="binding site" evidence="13">
    <location>
        <begin position="44"/>
        <end position="46"/>
    </location>
    <ligand>
        <name>NADP(+)</name>
        <dbReference type="ChEBI" id="CHEBI:58349"/>
    </ligand>
</feature>
<keyword evidence="16" id="KW-1185">Reference proteome</keyword>
<dbReference type="CDD" id="cd02270">
    <property type="entry name" value="meso-DAPDH_N"/>
    <property type="match status" value="1"/>
</dbReference>
<evidence type="ECO:0000259" key="14">
    <source>
        <dbReference type="Pfam" id="PF16654"/>
    </source>
</evidence>
<accession>A0A1T5CL61</accession>
<dbReference type="InterPro" id="IPR032094">
    <property type="entry name" value="Meso-DAP_DH_C"/>
</dbReference>
<proteinExistence type="inferred from homology"/>
<organism evidence="15 16">
    <name type="scientific">Sphingobacterium nematocida</name>
    <dbReference type="NCBI Taxonomy" id="1513896"/>
    <lineage>
        <taxon>Bacteria</taxon>
        <taxon>Pseudomonadati</taxon>
        <taxon>Bacteroidota</taxon>
        <taxon>Sphingobacteriia</taxon>
        <taxon>Sphingobacteriales</taxon>
        <taxon>Sphingobacteriaceae</taxon>
        <taxon>Sphingobacterium</taxon>
    </lineage>
</organism>
<dbReference type="SUPFAM" id="SSF51735">
    <property type="entry name" value="NAD(P)-binding Rossmann-fold domains"/>
    <property type="match status" value="2"/>
</dbReference>
<comment type="pathway">
    <text evidence="1 12">Amino-acid biosynthesis; L-lysine biosynthesis via DAP pathway; DL-2,6-diaminopimelate from (S)-tetrahydrodipicolinate: step 1/1.</text>
</comment>
<evidence type="ECO:0000256" key="10">
    <source>
        <dbReference type="ARBA" id="ARBA00023154"/>
    </source>
</evidence>
<sequence length="333" mass="36652">MNPNMEKTTTDILRIGIIGYGNLGKGVEKAIKQNPDMELVAIFTRREPSSLDCETQAIPMNFLKDYREAIDVMILCGGSSTDLPEQVLEVSKMFHTVDSFDTHAKIPEYFTKVNESAKSNNTLSLISTGWDPGLFSLARLIGQCVLPEGEDYTFWGKGLSQGHSDAVRRVQGVKNGVQYTLPIDSALALVRSGENPILSTAEKHQRICYVVAEAAADLSIIENTIKTMPNYFADYETAVHFIDEEELRQNHSAMPHGGIVFRSGVSGSGAKQRIEFSLALESNPEFTASVLVAYARAVGRMARQGQSGARTVLDIPLSYLSPKSDEELRRTLL</sequence>
<keyword evidence="13" id="KW-0547">Nucleotide-binding</keyword>
<dbReference type="GO" id="GO:0047850">
    <property type="term" value="F:diaminopimelate dehydrogenase activity"/>
    <property type="evidence" value="ECO:0007669"/>
    <property type="project" value="UniProtKB-UniRule"/>
</dbReference>
<feature type="binding site" evidence="13">
    <location>
        <position position="180"/>
    </location>
    <ligand>
        <name>substrate</name>
    </ligand>
</feature>
<dbReference type="Gene3D" id="3.40.50.720">
    <property type="entry name" value="NAD(P)-binding Rossmann-like Domain"/>
    <property type="match status" value="1"/>
</dbReference>
<name>A0A1T5CL61_9SPHI</name>
<dbReference type="STRING" id="1513896.SAMN05660841_01412"/>
<evidence type="ECO:0000256" key="4">
    <source>
        <dbReference type="ARBA" id="ARBA00012080"/>
    </source>
</evidence>
<dbReference type="NCBIfam" id="TIGR01921">
    <property type="entry name" value="DAP-DH"/>
    <property type="match status" value="1"/>
</dbReference>
<evidence type="ECO:0000256" key="7">
    <source>
        <dbReference type="ARBA" id="ARBA00022857"/>
    </source>
</evidence>
<feature type="domain" description="Meso-diaminopimelate D-dehydrogenase C-terminal" evidence="14">
    <location>
        <begin position="129"/>
        <end position="282"/>
    </location>
</feature>
<keyword evidence="8 12" id="KW-0220">Diaminopimelate biosynthesis</keyword>
<dbReference type="SUPFAM" id="SSF55347">
    <property type="entry name" value="Glyceraldehyde-3-phosphate dehydrogenase-like, C-terminal domain"/>
    <property type="match status" value="1"/>
</dbReference>
<evidence type="ECO:0000313" key="16">
    <source>
        <dbReference type="Proteomes" id="UP000190150"/>
    </source>
</evidence>
<evidence type="ECO:0000256" key="1">
    <source>
        <dbReference type="ARBA" id="ARBA00004896"/>
    </source>
</evidence>
<keyword evidence="6 12" id="KW-0028">Amino-acid biosynthesis</keyword>
<comment type="similarity">
    <text evidence="2 12">Belongs to the diaminopimelate dehydrogenase family.</text>
</comment>
<evidence type="ECO:0000256" key="12">
    <source>
        <dbReference type="PIRNR" id="PIRNR025648"/>
    </source>
</evidence>
<dbReference type="AlphaFoldDB" id="A0A1T5CL61"/>
<reference evidence="16" key="1">
    <citation type="submission" date="2017-02" db="EMBL/GenBank/DDBJ databases">
        <authorList>
            <person name="Varghese N."/>
            <person name="Submissions S."/>
        </authorList>
    </citation>
    <scope>NUCLEOTIDE SEQUENCE [LARGE SCALE GENOMIC DNA]</scope>
    <source>
        <strain evidence="16">DSM 24091</strain>
    </source>
</reference>
<feature type="binding site" evidence="13">
    <location>
        <begin position="99"/>
        <end position="101"/>
    </location>
    <ligand>
        <name>NADP(+)</name>
        <dbReference type="ChEBI" id="CHEBI:58349"/>
    </ligand>
</feature>
<comment type="subunit">
    <text evidence="3 12">Homodimer.</text>
</comment>
<feature type="binding site" evidence="13">
    <location>
        <begin position="76"/>
        <end position="79"/>
    </location>
    <ligand>
        <name>NADP(+)</name>
        <dbReference type="ChEBI" id="CHEBI:58349"/>
    </ligand>
</feature>
<gene>
    <name evidence="15" type="ORF">SAMN05660841_01412</name>
</gene>
<keyword evidence="9 12" id="KW-0560">Oxidoreductase</keyword>
<evidence type="ECO:0000256" key="2">
    <source>
        <dbReference type="ARBA" id="ARBA00007442"/>
    </source>
</evidence>
<dbReference type="UniPathway" id="UPA00034">
    <property type="reaction ID" value="UER00026"/>
</dbReference>
<feature type="binding site" evidence="13">
    <location>
        <position position="206"/>
    </location>
    <ligand>
        <name>substrate</name>
    </ligand>
</feature>
<comment type="catalytic activity">
    <reaction evidence="11 12">
        <text>meso-2,6-diaminopimelate + NADP(+) + H2O = (S)-2-amino-6-oxoheptanedioate + NH4(+) + NADPH + H(+)</text>
        <dbReference type="Rhea" id="RHEA:13561"/>
        <dbReference type="ChEBI" id="CHEBI:15377"/>
        <dbReference type="ChEBI" id="CHEBI:15378"/>
        <dbReference type="ChEBI" id="CHEBI:28938"/>
        <dbReference type="ChEBI" id="CHEBI:57783"/>
        <dbReference type="ChEBI" id="CHEBI:57791"/>
        <dbReference type="ChEBI" id="CHEBI:58349"/>
        <dbReference type="ChEBI" id="CHEBI:58556"/>
        <dbReference type="EC" id="1.4.1.16"/>
    </reaction>
</comment>
<keyword evidence="10 12" id="KW-0457">Lysine biosynthesis</keyword>
<feature type="binding site" evidence="13">
    <location>
        <begin position="128"/>
        <end position="132"/>
    </location>
    <ligand>
        <name>NADP(+)</name>
        <dbReference type="ChEBI" id="CHEBI:58349"/>
    </ligand>
</feature>
<dbReference type="InterPro" id="IPR036291">
    <property type="entry name" value="NAD(P)-bd_dom_sf"/>
</dbReference>
<feature type="binding site" evidence="13">
    <location>
        <position position="256"/>
    </location>
    <ligand>
        <name>substrate</name>
    </ligand>
</feature>
<comment type="function">
    <text evidence="12">Catalyzes the reversible NADPH-dependent reductive amination of L-2-amino-6-oxopimelate, the acyclic form of L-tetrahydrodipicolinate, to generate the meso compound, D,L-2,6-diaminopimelate.</text>
</comment>
<dbReference type="EC" id="1.4.1.16" evidence="4 12"/>
<evidence type="ECO:0000256" key="9">
    <source>
        <dbReference type="ARBA" id="ARBA00023002"/>
    </source>
</evidence>
<dbReference type="RefSeq" id="WP_245800983.1">
    <property type="nucleotide sequence ID" value="NZ_FUZF01000004.1"/>
</dbReference>
<feature type="binding site" evidence="13">
    <location>
        <position position="155"/>
    </location>
    <ligand>
        <name>substrate</name>
    </ligand>
</feature>
<feature type="binding site" evidence="13">
    <location>
        <position position="283"/>
    </location>
    <ligand>
        <name>substrate</name>
    </ligand>
</feature>
<dbReference type="Proteomes" id="UP000190150">
    <property type="component" value="Unassembled WGS sequence"/>
</dbReference>
<dbReference type="GO" id="GO:0009089">
    <property type="term" value="P:lysine biosynthetic process via diaminopimelate"/>
    <property type="evidence" value="ECO:0007669"/>
    <property type="project" value="UniProtKB-UniRule"/>
</dbReference>
<dbReference type="Gene3D" id="3.30.360.10">
    <property type="entry name" value="Dihydrodipicolinate Reductase, domain 2"/>
    <property type="match status" value="1"/>
</dbReference>
<dbReference type="Pfam" id="PF16654">
    <property type="entry name" value="DAPDH_C"/>
    <property type="match status" value="1"/>
</dbReference>
<evidence type="ECO:0000256" key="3">
    <source>
        <dbReference type="ARBA" id="ARBA00011738"/>
    </source>
</evidence>
<evidence type="ECO:0000256" key="8">
    <source>
        <dbReference type="ARBA" id="ARBA00022915"/>
    </source>
</evidence>
<evidence type="ECO:0000256" key="6">
    <source>
        <dbReference type="ARBA" id="ARBA00022605"/>
    </source>
</evidence>
<dbReference type="InterPro" id="IPR010190">
    <property type="entry name" value="Diaminopimelate_DH_Ddh"/>
</dbReference>
<dbReference type="PIRSF" id="PIRSF025648">
    <property type="entry name" value="DDH"/>
    <property type="match status" value="1"/>
</dbReference>